<evidence type="ECO:0000313" key="2">
    <source>
        <dbReference type="EMBL" id="QIS94340.1"/>
    </source>
</evidence>
<evidence type="ECO:0000259" key="1">
    <source>
        <dbReference type="Pfam" id="PF12902"/>
    </source>
</evidence>
<gene>
    <name evidence="2" type="primary">tjp2</name>
</gene>
<sequence length="1148" mass="130960">MSIFDFPRLHFQGFARIHAPTGHKNGLVDLSTNTVYMNGDRFDHRRPVSEYHEYLKNLGPKFNVEGHWDEDGPFSMAMGWDFGGNGHFAIEASIVSVQRQPGELDQRDPVVSRNIDMWGHYNDYIGTTFNRARIFDCDPASHWTTTIMIGQLTFGRQGASYEVPYMLSAPVEGVQPARWQDFNHIHELSEHCLNNEFKRAAVHQFTISKEAENFLWGEESTLSPTVSLLREAMNQDDVLGLVVQFGLSNMSSPLKPDFPVFWELHGTIGLWRKGELTNYPYGRLLTPHRAAHDLEQTTSRSLSNLTVQVTPQGVSLNMVTAVPCVRRAAKPGPGPIHAIGDKLNLGDLELRTVASQLLVARIPQQAYQRQAYQLTSGIVDVPLAAPFDQLRDEIEHQGLCITVTQSDGQHRVLVEEEEINIQVEQACLFVEFPDWKRSEEHVLEMEVHSFIRGRPASVEAIYLRQFYNPRGLPQLRYAFEHDRRKHEVQALSTLSVSAGIRLRESTGGNSAQTEHTFHFPRSSELDIVHFKPGRKEETGDFASTCVISTDEQGRGWVTLRGAQPGTARILLSDRSNVFPCDPNHPDEAIISYDNDDLLGFWSGIGSCAVRVLTNDWHLEEVEDKAVDFDLIYEHILAYYELAFSFMKAEVFSLADRCKVENYARLMWQMCDPRNKDKTYYMPPTRDMSQPKAMLLRKFLRNQQQIGYVPNSTPVPKRPQRILQTRDDLVIALKHAAELEAAVMLQYIYAAYSIPNYATGQEYVRQGLWTLNQLLLACGDDQEVRNFGIRGVLLDISHEEMIHFLMVNNILMALGEPFYPAMPDFGKLNQRFPIEVDFALEPFSATTLQRFMRFEWPDFLAEDLTNKAASTDEPSVNNLHGYSSLSELYRQIREALKNIPDLILAEKGRVGGEHHLFMRQDFNTVHPDYQLQVDDIDSALFAIDYIVEQGEGCDPKSPKFEQSHFQKFRRLAEALAKEHINDETGCQVPWTPAYPALRNPSLYHQDYHTHIVTIPQTRAVMQIFDECYFLMMQLMVQQFGWMPTGSLRRSKLMNAAIDIMSGMMRPLGELLMTMPSGKRGKTAGPSFQTITLPQYIPTPKVAYQLIARRFEDLTHQARACEAIHSTVCDLFEFYARFFEDLANQPIDAA</sequence>
<protein>
    <submittedName>
        <fullName evidence="2">Tjp2</fullName>
    </submittedName>
</protein>
<dbReference type="EMBL" id="MT078730">
    <property type="protein sequence ID" value="QIS94340.1"/>
    <property type="molecule type" value="Genomic_DNA"/>
</dbReference>
<dbReference type="Gene3D" id="1.20.1260.10">
    <property type="match status" value="1"/>
</dbReference>
<dbReference type="Pfam" id="PF12902">
    <property type="entry name" value="Ferritin-like"/>
    <property type="match status" value="1"/>
</dbReference>
<organism evidence="2">
    <name type="scientific">Symphyonema bifilamentata 97.28</name>
    <dbReference type="NCBI Taxonomy" id="2721247"/>
    <lineage>
        <taxon>Bacteria</taxon>
        <taxon>Bacillati</taxon>
        <taxon>Cyanobacteriota</taxon>
        <taxon>Cyanophyceae</taxon>
        <taxon>Nostocales</taxon>
        <taxon>Symphyonemataceae</taxon>
        <taxon>Symphyonema</taxon>
        <taxon>Symphyonema bifilamentata</taxon>
    </lineage>
</organism>
<reference evidence="2" key="1">
    <citation type="journal article" date="2020" name="ChemBioChem">
        <title>Halogenation-guided chemical screening provides insight into tjipanazole biosynthesis by the cyanobacterium Fischerella ambigua.</title>
        <authorList>
            <person name="Chilczuk T."/>
            <person name="Schaberle T.F."/>
            <person name="Vahdati S."/>
            <person name="Mettal U."/>
            <person name="El Omari M."/>
            <person name="Enke H."/>
            <person name="Wiese M."/>
            <person name="Konig G.M."/>
            <person name="Niedermeyer T.H.J."/>
        </authorList>
    </citation>
    <scope>NUCLEOTIDE SEQUENCE</scope>
</reference>
<proteinExistence type="predicted"/>
<dbReference type="InterPro" id="IPR026820">
    <property type="entry name" value="VioB/RebD_dom"/>
</dbReference>
<reference evidence="2" key="2">
    <citation type="submission" date="2020-02" db="EMBL/GenBank/DDBJ databases">
        <authorList>
            <person name="Schaeberle T.F."/>
        </authorList>
    </citation>
    <scope>NUCLEOTIDE SEQUENCE</scope>
</reference>
<dbReference type="AlphaFoldDB" id="A0A6H0DX67"/>
<accession>A0A6H0DX67</accession>
<name>A0A6H0DX67_9CYAN</name>
<dbReference type="InterPro" id="IPR012347">
    <property type="entry name" value="Ferritin-like"/>
</dbReference>
<feature type="domain" description="Iminophenyl-pyruvate dimer synthase" evidence="1">
    <location>
        <begin position="732"/>
        <end position="971"/>
    </location>
</feature>